<proteinExistence type="predicted"/>
<dbReference type="AlphaFoldDB" id="A0A7J5BQW4"/>
<evidence type="ECO:0000259" key="2">
    <source>
        <dbReference type="PROSITE" id="PS50206"/>
    </source>
</evidence>
<feature type="region of interest" description="Disordered" evidence="1">
    <location>
        <begin position="468"/>
        <end position="503"/>
    </location>
</feature>
<dbReference type="RefSeq" id="WP_158041034.1">
    <property type="nucleotide sequence ID" value="NZ_JACCFV010000001.1"/>
</dbReference>
<dbReference type="SUPFAM" id="SSF52821">
    <property type="entry name" value="Rhodanese/Cell cycle control phosphatase"/>
    <property type="match status" value="1"/>
</dbReference>
<evidence type="ECO:0000313" key="4">
    <source>
        <dbReference type="Proteomes" id="UP000467240"/>
    </source>
</evidence>
<feature type="domain" description="Rhodanese" evidence="2">
    <location>
        <begin position="376"/>
        <end position="468"/>
    </location>
</feature>
<dbReference type="GO" id="GO:0004792">
    <property type="term" value="F:thiosulfate-cyanide sulfurtransferase activity"/>
    <property type="evidence" value="ECO:0007669"/>
    <property type="project" value="TreeGrafter"/>
</dbReference>
<name>A0A7J5BQW4_9MICO</name>
<evidence type="ECO:0000256" key="1">
    <source>
        <dbReference type="SAM" id="MobiDB-lite"/>
    </source>
</evidence>
<feature type="compositionally biased region" description="Low complexity" evidence="1">
    <location>
        <begin position="468"/>
        <end position="480"/>
    </location>
</feature>
<dbReference type="Pfam" id="PF00899">
    <property type="entry name" value="ThiF"/>
    <property type="match status" value="1"/>
</dbReference>
<dbReference type="GO" id="GO:0016779">
    <property type="term" value="F:nucleotidyltransferase activity"/>
    <property type="evidence" value="ECO:0007669"/>
    <property type="project" value="UniProtKB-KW"/>
</dbReference>
<dbReference type="PANTHER" id="PTHR10953:SF102">
    <property type="entry name" value="ADENYLYLTRANSFERASE AND SULFURTRANSFERASE MOCS3"/>
    <property type="match status" value="1"/>
</dbReference>
<dbReference type="GO" id="GO:0008641">
    <property type="term" value="F:ubiquitin-like modifier activating enzyme activity"/>
    <property type="evidence" value="ECO:0007669"/>
    <property type="project" value="InterPro"/>
</dbReference>
<dbReference type="GO" id="GO:0005737">
    <property type="term" value="C:cytoplasm"/>
    <property type="evidence" value="ECO:0007669"/>
    <property type="project" value="TreeGrafter"/>
</dbReference>
<feature type="region of interest" description="Disordered" evidence="1">
    <location>
        <begin position="269"/>
        <end position="363"/>
    </location>
</feature>
<keyword evidence="4" id="KW-1185">Reference proteome</keyword>
<evidence type="ECO:0000313" key="3">
    <source>
        <dbReference type="EMBL" id="KAB1655647.1"/>
    </source>
</evidence>
<dbReference type="OrthoDB" id="9804286at2"/>
<dbReference type="PROSITE" id="PS50206">
    <property type="entry name" value="RHODANESE_3"/>
    <property type="match status" value="1"/>
</dbReference>
<dbReference type="InterPro" id="IPR035985">
    <property type="entry name" value="Ubiquitin-activating_enz"/>
</dbReference>
<reference evidence="3 4" key="1">
    <citation type="submission" date="2019-09" db="EMBL/GenBank/DDBJ databases">
        <title>Phylogeny of genus Pseudoclavibacter and closely related genus.</title>
        <authorList>
            <person name="Li Y."/>
        </authorList>
    </citation>
    <scope>NUCLEOTIDE SEQUENCE [LARGE SCALE GENOMIC DNA]</scope>
    <source>
        <strain evidence="3 4">DSM 23821</strain>
    </source>
</reference>
<comment type="caution">
    <text evidence="3">The sequence shown here is derived from an EMBL/GenBank/DDBJ whole genome shotgun (WGS) entry which is preliminary data.</text>
</comment>
<accession>A0A7J5BQW4</accession>
<keyword evidence="3" id="KW-0808">Transferase</keyword>
<dbReference type="EMBL" id="WBJZ01000014">
    <property type="protein sequence ID" value="KAB1655647.1"/>
    <property type="molecule type" value="Genomic_DNA"/>
</dbReference>
<dbReference type="CDD" id="cd00757">
    <property type="entry name" value="ThiF_MoeB_HesA_family"/>
    <property type="match status" value="1"/>
</dbReference>
<organism evidence="3 4">
    <name type="scientific">Pseudoclavibacter chungangensis</name>
    <dbReference type="NCBI Taxonomy" id="587635"/>
    <lineage>
        <taxon>Bacteria</taxon>
        <taxon>Bacillati</taxon>
        <taxon>Actinomycetota</taxon>
        <taxon>Actinomycetes</taxon>
        <taxon>Micrococcales</taxon>
        <taxon>Microbacteriaceae</taxon>
        <taxon>Pseudoclavibacter</taxon>
    </lineage>
</organism>
<feature type="compositionally biased region" description="Low complexity" evidence="1">
    <location>
        <begin position="306"/>
        <end position="323"/>
    </location>
</feature>
<dbReference type="InterPro" id="IPR001763">
    <property type="entry name" value="Rhodanese-like_dom"/>
</dbReference>
<gene>
    <name evidence="3" type="ORF">F8O01_11620</name>
</gene>
<dbReference type="InterPro" id="IPR036873">
    <property type="entry name" value="Rhodanese-like_dom_sf"/>
</dbReference>
<dbReference type="InterPro" id="IPR000594">
    <property type="entry name" value="ThiF_NAD_FAD-bd"/>
</dbReference>
<keyword evidence="3" id="KW-0548">Nucleotidyltransferase</keyword>
<protein>
    <submittedName>
        <fullName evidence="3">Molybdopterin-synthase adenylyltransferase</fullName>
    </submittedName>
</protein>
<feature type="compositionally biased region" description="Polar residues" evidence="1">
    <location>
        <begin position="293"/>
        <end position="305"/>
    </location>
</feature>
<dbReference type="Proteomes" id="UP000467240">
    <property type="component" value="Unassembled WGS sequence"/>
</dbReference>
<dbReference type="InterPro" id="IPR045886">
    <property type="entry name" value="ThiF/MoeB/HesA"/>
</dbReference>
<sequence>MPFPPLVPPGAELGDAEVRRTARQSAVLGIGELGQRRIAAARVLVVGAGGLGAPVVQYLAGAGIGRIDIVDDDVVEDHNLARQLLFTIDDFGRPKATALARAGARLDPAGAVVGIDRRVSPESVDELFAAASPHIVIDTTDDWCTRFTIADACAARGLPLVAGSVVGTDGWATVFWPTVDGGTGIDDFLDREQAAASTVSCAETGILGPLCGQLGSMLAAQTISLVTGLGEPLVGRVAIVDVRTARVREMPLRPRGSAADPAVTVTRTATARAGSDGVDPASRAGLAAGAVPTTPSRQGERGSTSGVPTADPAAPVAAAGPETAADRSTARGTGRGGSAGQGAKTARGPGREEPVDPAPGAAQPMPLAVRRVDETALPGAFVVDLREDPVPELAIPSQPIPLHTLTAAVEDGRIGELVPRTERVVIVCERGPRARFAARTLLTVGYRDVAVFDGGATALLPAAATAATAGGRTAPGGRAARVTDHESPAAVEPSPDGEGGHRG</sequence>
<dbReference type="CDD" id="cd00158">
    <property type="entry name" value="RHOD"/>
    <property type="match status" value="1"/>
</dbReference>
<dbReference type="SUPFAM" id="SSF69572">
    <property type="entry name" value="Activating enzymes of the ubiquitin-like proteins"/>
    <property type="match status" value="1"/>
</dbReference>
<dbReference type="Gene3D" id="3.40.250.10">
    <property type="entry name" value="Rhodanese-like domain"/>
    <property type="match status" value="1"/>
</dbReference>
<dbReference type="PANTHER" id="PTHR10953">
    <property type="entry name" value="UBIQUITIN-ACTIVATING ENZYME E1"/>
    <property type="match status" value="1"/>
</dbReference>
<dbReference type="Gene3D" id="3.40.50.720">
    <property type="entry name" value="NAD(P)-binding Rossmann-like Domain"/>
    <property type="match status" value="1"/>
</dbReference>